<protein>
    <recommendedName>
        <fullName evidence="3">Fimbrillin family protein</fullName>
    </recommendedName>
</protein>
<dbReference type="RefSeq" id="WP_122290955.1">
    <property type="nucleotide sequence ID" value="NZ_QRKC01000001.1"/>
</dbReference>
<comment type="caution">
    <text evidence="1">The sequence shown here is derived from an EMBL/GenBank/DDBJ whole genome shotgun (WGS) entry which is preliminary data.</text>
</comment>
<dbReference type="CDD" id="cd13120">
    <property type="entry name" value="BF2867_like_N"/>
    <property type="match status" value="1"/>
</dbReference>
<dbReference type="Gene3D" id="2.60.40.2620">
    <property type="entry name" value="Fimbrillin-like"/>
    <property type="match status" value="1"/>
</dbReference>
<dbReference type="Pfam" id="PF13149">
    <property type="entry name" value="Mfa_like_1"/>
    <property type="match status" value="1"/>
</dbReference>
<dbReference type="PROSITE" id="PS51257">
    <property type="entry name" value="PROKAR_LIPOPROTEIN"/>
    <property type="match status" value="1"/>
</dbReference>
<dbReference type="EMBL" id="QRKC01000001">
    <property type="protein sequence ID" value="RHH80285.1"/>
    <property type="molecule type" value="Genomic_DNA"/>
</dbReference>
<evidence type="ECO:0000313" key="1">
    <source>
        <dbReference type="EMBL" id="RHH80285.1"/>
    </source>
</evidence>
<dbReference type="Gene3D" id="2.60.40.3570">
    <property type="match status" value="1"/>
</dbReference>
<reference evidence="1 2" key="1">
    <citation type="submission" date="2018-08" db="EMBL/GenBank/DDBJ databases">
        <title>A genome reference for cultivated species of the human gut microbiota.</title>
        <authorList>
            <person name="Zou Y."/>
            <person name="Xue W."/>
            <person name="Luo G."/>
        </authorList>
    </citation>
    <scope>NUCLEOTIDE SEQUENCE [LARGE SCALE GENOMIC DNA]</scope>
    <source>
        <strain evidence="1 2">AM16-50</strain>
    </source>
</reference>
<accession>A0A414Y2I0</accession>
<dbReference type="AlphaFoldDB" id="A0A414Y2I0"/>
<dbReference type="InterPro" id="IPR042278">
    <property type="entry name" value="Mfa-like_1_N"/>
</dbReference>
<proteinExistence type="predicted"/>
<organism evidence="1 2">
    <name type="scientific">Parabacteroides merdae</name>
    <dbReference type="NCBI Taxonomy" id="46503"/>
    <lineage>
        <taxon>Bacteria</taxon>
        <taxon>Pseudomonadati</taxon>
        <taxon>Bacteroidota</taxon>
        <taxon>Bacteroidia</taxon>
        <taxon>Bacteroidales</taxon>
        <taxon>Tannerellaceae</taxon>
        <taxon>Parabacteroides</taxon>
    </lineage>
</organism>
<evidence type="ECO:0008006" key="3">
    <source>
        <dbReference type="Google" id="ProtNLM"/>
    </source>
</evidence>
<evidence type="ECO:0000313" key="2">
    <source>
        <dbReference type="Proteomes" id="UP000283732"/>
    </source>
</evidence>
<dbReference type="InterPro" id="IPR025049">
    <property type="entry name" value="Mfa-like_1"/>
</dbReference>
<name>A0A414Y2I0_9BACT</name>
<dbReference type="Proteomes" id="UP000283732">
    <property type="component" value="Unassembled WGS sequence"/>
</dbReference>
<gene>
    <name evidence="1" type="ORF">DW191_04015</name>
</gene>
<sequence>MKISEYTLLLLIAAFTGLSSCSKENDLLSGQNISSEPIIMVSTTGYESDSPETRATDNEDEFKTTLAENDRIGIYAVKNGKVICKNVPYKYNSSKAWETDGKEAVSAISGSNVSFFAYYPYRQEMDNKTIASIDDIISNFEVAADQSTHDLYTKNDLMTATGELSANKKILSFTLQHSLALIVLDLKGQRTLYQGGYVAYGKVFSVSQKQIGNVTKPYEDKEGCFRALVKPGNVTPNISYVAEEKTVTYNNAITAVAGKYNKKLIYAGNTQEAEKTINRGDYFYADGNISSTYTNNSSNPCIGIVLTTSEALETAPYNHGLVVALKDAPNKFQNASFPINNLPQVPSLCTNWFLPSIEQLKLMIWGNTSTQGVEGKSFLEQKMDGVANSEKFNARGLESIFMSSTEFDYWAYHKVININNGNLTEKWHVASATNGRGIFAF</sequence>